<dbReference type="EMBL" id="CP030053">
    <property type="protein sequence ID" value="QAU44392.1"/>
    <property type="molecule type" value="Genomic_DNA"/>
</dbReference>
<dbReference type="KEGG" id="bgz:XH91_02825"/>
<sequence length="153" mass="17114">MESVWDYPRPPRLEPVSQQLEVIFNGKTVARTTHGYRVLETSHPPVYYFPPADVDLTTLASAEGRSWCEFKGLALYWAVEVDGKTADKAAWCYPNPTEPYSAISGFYAFYASRVDQCKVGGELVRAQPGDFYGGWITSDIVGPFKGIPGSRHW</sequence>
<accession>A0AAE5WWJ4</accession>
<dbReference type="PANTHER" id="PTHR43058">
    <property type="entry name" value="SLR0655 PROTEIN"/>
    <property type="match status" value="1"/>
</dbReference>
<dbReference type="InterPro" id="IPR007361">
    <property type="entry name" value="DUF427"/>
</dbReference>
<dbReference type="Proteomes" id="UP000288972">
    <property type="component" value="Chromosome"/>
</dbReference>
<evidence type="ECO:0000259" key="1">
    <source>
        <dbReference type="Pfam" id="PF04248"/>
    </source>
</evidence>
<name>A0AAE5WWJ4_9BRAD</name>
<dbReference type="PANTHER" id="PTHR43058:SF1">
    <property type="entry name" value="DUF427 DOMAIN-CONTAINING PROTEIN"/>
    <property type="match status" value="1"/>
</dbReference>
<reference evidence="3 5" key="2">
    <citation type="submission" date="2018-10" db="EMBL/GenBank/DDBJ databases">
        <title>Bradyrhizobium sp. nov., effective nodules isolated from peanut in China.</title>
        <authorList>
            <person name="Li Y."/>
        </authorList>
    </citation>
    <scope>NUCLEOTIDE SEQUENCE [LARGE SCALE GENOMIC DNA]</scope>
    <source>
        <strain evidence="3 5">CCBAU 53426</strain>
    </source>
</reference>
<evidence type="ECO:0000313" key="3">
    <source>
        <dbReference type="EMBL" id="RXH10037.1"/>
    </source>
</evidence>
<dbReference type="AlphaFoldDB" id="A0AAE5WWJ4"/>
<keyword evidence="5" id="KW-1185">Reference proteome</keyword>
<dbReference type="EMBL" id="RDQZ01000022">
    <property type="protein sequence ID" value="RXH10037.1"/>
    <property type="molecule type" value="Genomic_DNA"/>
</dbReference>
<dbReference type="InterPro" id="IPR038694">
    <property type="entry name" value="DUF427_sf"/>
</dbReference>
<evidence type="ECO:0000313" key="5">
    <source>
        <dbReference type="Proteomes" id="UP000290401"/>
    </source>
</evidence>
<protein>
    <submittedName>
        <fullName evidence="3">DUF427 domain-containing protein</fullName>
    </submittedName>
</protein>
<evidence type="ECO:0000313" key="2">
    <source>
        <dbReference type="EMBL" id="QAU44392.1"/>
    </source>
</evidence>
<gene>
    <name evidence="3" type="ORF">EAS56_24155</name>
    <name evidence="2" type="ORF">XH91_02825</name>
</gene>
<dbReference type="Pfam" id="PF04248">
    <property type="entry name" value="NTP_transf_9"/>
    <property type="match status" value="1"/>
</dbReference>
<dbReference type="Gene3D" id="2.170.150.40">
    <property type="entry name" value="Domain of unknown function (DUF427)"/>
    <property type="match status" value="1"/>
</dbReference>
<dbReference type="Proteomes" id="UP000290401">
    <property type="component" value="Unassembled WGS sequence"/>
</dbReference>
<proteinExistence type="predicted"/>
<organism evidence="2 4">
    <name type="scientific">Bradyrhizobium guangzhouense</name>
    <dbReference type="NCBI Taxonomy" id="1325095"/>
    <lineage>
        <taxon>Bacteria</taxon>
        <taxon>Pseudomonadati</taxon>
        <taxon>Pseudomonadota</taxon>
        <taxon>Alphaproteobacteria</taxon>
        <taxon>Hyphomicrobiales</taxon>
        <taxon>Nitrobacteraceae</taxon>
        <taxon>Bradyrhizobium</taxon>
    </lineage>
</organism>
<evidence type="ECO:0000313" key="4">
    <source>
        <dbReference type="Proteomes" id="UP000288972"/>
    </source>
</evidence>
<dbReference type="RefSeq" id="WP_128949178.1">
    <property type="nucleotide sequence ID" value="NZ_CP030053.1"/>
</dbReference>
<reference evidence="2 4" key="1">
    <citation type="submission" date="2018-06" db="EMBL/GenBank/DDBJ databases">
        <title>Comparative genomics of rhizobia nodulating Arachis hypogaea in China.</title>
        <authorList>
            <person name="Li Y."/>
        </authorList>
    </citation>
    <scope>NUCLEOTIDE SEQUENCE [LARGE SCALE GENOMIC DNA]</scope>
    <source>
        <strain evidence="2 4">CCBAU 51670</strain>
    </source>
</reference>
<feature type="domain" description="DUF427" evidence="1">
    <location>
        <begin position="21"/>
        <end position="111"/>
    </location>
</feature>